<dbReference type="PROSITE" id="PS51669">
    <property type="entry name" value="4FE4S_MOW_BIS_MGD"/>
    <property type="match status" value="1"/>
</dbReference>
<evidence type="ECO:0000256" key="1">
    <source>
        <dbReference type="ARBA" id="ARBA00010312"/>
    </source>
</evidence>
<dbReference type="Pfam" id="PF00384">
    <property type="entry name" value="Molybdopterin"/>
    <property type="match status" value="1"/>
</dbReference>
<comment type="similarity">
    <text evidence="1">Belongs to the prokaryotic molybdopterin-containing oxidoreductase family.</text>
</comment>
<dbReference type="Pfam" id="PF01568">
    <property type="entry name" value="Molydop_binding"/>
    <property type="match status" value="1"/>
</dbReference>
<dbReference type="Gene3D" id="3.40.228.10">
    <property type="entry name" value="Dimethylsulfoxide Reductase, domain 2"/>
    <property type="match status" value="1"/>
</dbReference>
<evidence type="ECO:0000313" key="8">
    <source>
        <dbReference type="EMBL" id="MVX61392.1"/>
    </source>
</evidence>
<keyword evidence="2" id="KW-0479">Metal-binding</keyword>
<evidence type="ECO:0000259" key="7">
    <source>
        <dbReference type="PROSITE" id="PS51669"/>
    </source>
</evidence>
<dbReference type="InterPro" id="IPR006656">
    <property type="entry name" value="Mopterin_OxRdtase"/>
</dbReference>
<dbReference type="InterPro" id="IPR006311">
    <property type="entry name" value="TAT_signal"/>
</dbReference>
<keyword evidence="5" id="KW-0408">Iron</keyword>
<dbReference type="EMBL" id="WSRR01000019">
    <property type="protein sequence ID" value="MVX61392.1"/>
    <property type="molecule type" value="Genomic_DNA"/>
</dbReference>
<dbReference type="Gene3D" id="3.30.2070.10">
    <property type="entry name" value="Formate dehydrogenase/DMSO reductase"/>
    <property type="match status" value="1"/>
</dbReference>
<dbReference type="AlphaFoldDB" id="A0A6N8JP83"/>
<keyword evidence="9" id="KW-1185">Reference proteome</keyword>
<dbReference type="SUPFAM" id="SSF53706">
    <property type="entry name" value="Formate dehydrogenase/DMSO reductase, domains 1-3"/>
    <property type="match status" value="1"/>
</dbReference>
<dbReference type="GO" id="GO:0043546">
    <property type="term" value="F:molybdopterin cofactor binding"/>
    <property type="evidence" value="ECO:0007669"/>
    <property type="project" value="InterPro"/>
</dbReference>
<evidence type="ECO:0000256" key="6">
    <source>
        <dbReference type="ARBA" id="ARBA00023014"/>
    </source>
</evidence>
<keyword evidence="4" id="KW-0560">Oxidoreductase</keyword>
<proteinExistence type="inferred from homology"/>
<dbReference type="SUPFAM" id="SSF50692">
    <property type="entry name" value="ADC-like"/>
    <property type="match status" value="1"/>
</dbReference>
<evidence type="ECO:0000256" key="3">
    <source>
        <dbReference type="ARBA" id="ARBA00022729"/>
    </source>
</evidence>
<accession>A0A6N8JP83</accession>
<dbReference type="Pfam" id="PF04879">
    <property type="entry name" value="Molybdop_Fe4S4"/>
    <property type="match status" value="1"/>
</dbReference>
<evidence type="ECO:0000256" key="5">
    <source>
        <dbReference type="ARBA" id="ARBA00023004"/>
    </source>
</evidence>
<dbReference type="Gene3D" id="3.40.50.12440">
    <property type="match status" value="2"/>
</dbReference>
<dbReference type="Proteomes" id="UP000463388">
    <property type="component" value="Unassembled WGS sequence"/>
</dbReference>
<name>A0A6N8JP83_9ACTN</name>
<feature type="domain" description="4Fe-4S Mo/W bis-MGD-type" evidence="7">
    <location>
        <begin position="73"/>
        <end position="130"/>
    </location>
</feature>
<comment type="caution">
    <text evidence="8">The sequence shown here is derived from an EMBL/GenBank/DDBJ whole genome shotgun (WGS) entry which is preliminary data.</text>
</comment>
<dbReference type="PROSITE" id="PS51318">
    <property type="entry name" value="TAT"/>
    <property type="match status" value="1"/>
</dbReference>
<sequence>MSAVGRAYALPAVYQERGDSMAESTTKHGLSRRSFIKGAAAFTAAGALTGCSAQTGTLSETGEDGAGEQVPETQIFAGTCRAACMQGCLMNVHVRDGRVVRTTARDLPDPRYTRICSKGLTLPFRMYGTERLQYPMKRIGERGEGKFERISWDEAISTIAEKWQGYIDEFGPASLVKMTCGGNLGALPFSWTTLASIVGMTSIGTDFDAAHTSAISPMLGAGDMFRQQNENADLLNSKTIVSWGFNPAISHVQTMHFINEAREKGARHIVIDPVFGPTMNFADWYIPVRAGTDAVLAMSTLGVVVENNWHDTEFLKAHTEAPFLVKEDGALLRMSDLGVEPQQGDPNPTTGEPTIIDPCVVWDEKTQGAVAYTDATDPRLLDVPAVNGMAVKTEWEITLESIREYDPETAAGITGVSADDIRELARVYGEEGPVNTYNIYGFNHYFNAHQAYRAIDTLGFATGNIGKPGAATGSGNGEPYGMYNMVGIAAPKNSEGVLCANGSPVSPPISMLLDVLESGEYLGQPYPLKSVVMATLNPLTTNTDRNYTIQWLNKFEFIIVADIVMTETAKYADILLPVAHWFEVTEAHWQSTNLPFVLWQDKVADPLYESKSDVEIVRLIAEGLGHSDFPLLKNEEEFQKVLFDSEMLRQYGVTLDRLKEEKAVRHWTPDDSELIAYKDLKFATPSGRISFYRETPYKMYDVGQEVDAVRERSLAWDPPKEAWIDSEARKKFPFHCISERQRHRTHSQWQEVGYMCELYPHPVCKINPADATELGVQEGDVVKIFNDRGYAVVNALIHAGVPRKTITVSRGYEEDEFIEGHFANLTMKDYDNISRNQVFLDCAVGIERIGEGE</sequence>
<dbReference type="Gene3D" id="2.40.40.20">
    <property type="match status" value="1"/>
</dbReference>
<keyword evidence="3" id="KW-0732">Signal</keyword>
<dbReference type="InterPro" id="IPR006963">
    <property type="entry name" value="Mopterin_OxRdtase_4Fe-4S_dom"/>
</dbReference>
<evidence type="ECO:0000256" key="2">
    <source>
        <dbReference type="ARBA" id="ARBA00022723"/>
    </source>
</evidence>
<protein>
    <submittedName>
        <fullName evidence="8">Molybdopterin-dependent oxidoreductase</fullName>
    </submittedName>
</protein>
<dbReference type="PANTHER" id="PTHR43742:SF6">
    <property type="entry name" value="OXIDOREDUCTASE YYAE-RELATED"/>
    <property type="match status" value="1"/>
</dbReference>
<dbReference type="GO" id="GO:0016491">
    <property type="term" value="F:oxidoreductase activity"/>
    <property type="evidence" value="ECO:0007669"/>
    <property type="project" value="UniProtKB-KW"/>
</dbReference>
<keyword evidence="6" id="KW-0411">Iron-sulfur</keyword>
<evidence type="ECO:0000313" key="9">
    <source>
        <dbReference type="Proteomes" id="UP000463388"/>
    </source>
</evidence>
<dbReference type="GO" id="GO:0046872">
    <property type="term" value="F:metal ion binding"/>
    <property type="evidence" value="ECO:0007669"/>
    <property type="project" value="UniProtKB-KW"/>
</dbReference>
<dbReference type="PANTHER" id="PTHR43742">
    <property type="entry name" value="TRIMETHYLAMINE-N-OXIDE REDUCTASE"/>
    <property type="match status" value="1"/>
</dbReference>
<organism evidence="8 9">
    <name type="scientific">Adlercreutzia mucosicola</name>
    <dbReference type="NCBI Taxonomy" id="580026"/>
    <lineage>
        <taxon>Bacteria</taxon>
        <taxon>Bacillati</taxon>
        <taxon>Actinomycetota</taxon>
        <taxon>Coriobacteriia</taxon>
        <taxon>Eggerthellales</taxon>
        <taxon>Eggerthellaceae</taxon>
        <taxon>Adlercreutzia</taxon>
    </lineage>
</organism>
<evidence type="ECO:0000256" key="4">
    <source>
        <dbReference type="ARBA" id="ARBA00023002"/>
    </source>
</evidence>
<gene>
    <name evidence="8" type="ORF">GKZ27_07985</name>
</gene>
<dbReference type="Gene3D" id="3.40.50.740">
    <property type="match status" value="1"/>
</dbReference>
<dbReference type="GO" id="GO:0051536">
    <property type="term" value="F:iron-sulfur cluster binding"/>
    <property type="evidence" value="ECO:0007669"/>
    <property type="project" value="UniProtKB-KW"/>
</dbReference>
<dbReference type="InterPro" id="IPR009010">
    <property type="entry name" value="Asp_de-COase-like_dom_sf"/>
</dbReference>
<dbReference type="InterPro" id="IPR006657">
    <property type="entry name" value="MoPterin_dinucl-bd_dom"/>
</dbReference>
<reference evidence="8 9" key="1">
    <citation type="submission" date="2019-12" db="EMBL/GenBank/DDBJ databases">
        <title>Microbes associate with the intestines of laboratory mice.</title>
        <authorList>
            <person name="Navarre W."/>
            <person name="Wong E."/>
        </authorList>
    </citation>
    <scope>NUCLEOTIDE SEQUENCE [LARGE SCALE GENOMIC DNA]</scope>
    <source>
        <strain evidence="8 9">NM66_B29</strain>
    </source>
</reference>
<dbReference type="InterPro" id="IPR050612">
    <property type="entry name" value="Prok_Mopterin_Oxidored"/>
</dbReference>